<organism evidence="3 4">
    <name type="scientific">Mytilus coruscus</name>
    <name type="common">Sea mussel</name>
    <dbReference type="NCBI Taxonomy" id="42192"/>
    <lineage>
        <taxon>Eukaryota</taxon>
        <taxon>Metazoa</taxon>
        <taxon>Spiralia</taxon>
        <taxon>Lophotrochozoa</taxon>
        <taxon>Mollusca</taxon>
        <taxon>Bivalvia</taxon>
        <taxon>Autobranchia</taxon>
        <taxon>Pteriomorphia</taxon>
        <taxon>Mytilida</taxon>
        <taxon>Mytiloidea</taxon>
        <taxon>Mytilidae</taxon>
        <taxon>Mytilinae</taxon>
        <taxon>Mytilus</taxon>
    </lineage>
</organism>
<name>A0A6J8DS63_MYTCO</name>
<reference evidence="3 4" key="1">
    <citation type="submission" date="2020-06" db="EMBL/GenBank/DDBJ databases">
        <authorList>
            <person name="Li R."/>
            <person name="Bekaert M."/>
        </authorList>
    </citation>
    <scope>NUCLEOTIDE SEQUENCE [LARGE SCALE GENOMIC DNA]</scope>
    <source>
        <strain evidence="4">wild</strain>
    </source>
</reference>
<feature type="transmembrane region" description="Helical" evidence="2">
    <location>
        <begin position="315"/>
        <end position="336"/>
    </location>
</feature>
<feature type="region of interest" description="Disordered" evidence="1">
    <location>
        <begin position="431"/>
        <end position="456"/>
    </location>
</feature>
<keyword evidence="2" id="KW-0472">Membrane</keyword>
<dbReference type="EMBL" id="CACVKT020007774">
    <property type="protein sequence ID" value="CAC5410567.1"/>
    <property type="molecule type" value="Genomic_DNA"/>
</dbReference>
<keyword evidence="4" id="KW-1185">Reference proteome</keyword>
<feature type="compositionally biased region" description="Basic and acidic residues" evidence="1">
    <location>
        <begin position="433"/>
        <end position="447"/>
    </location>
</feature>
<keyword evidence="2" id="KW-1133">Transmembrane helix</keyword>
<dbReference type="AlphaFoldDB" id="A0A6J8DS63"/>
<sequence length="456" mass="51328">MIRTASITAVVLEDELSEIGWFILSLGLLKDAQCTFPADLRGSWISADRGTLNFAENKLSGYSIQLSTKLSSVDFDCKTLSNNQYYLRGTNPFTVFGISKRPHICLEFYSLTSDKYYYHVVTVVEPTIKERIYVEKDGNPVTHGDVCNRQTPFEVGTYVMLIKDGLSDASLAVECPEDISRNFENVKFSSSDRTYSCSGKLEVLTDKLKMNYTYNSCDNNLIFSVDGLWRCLYNTKSDSTTYLAALNMDASLVNGQTYRLVCYTLKWQGKTLKATTYPGSCRLNQTASYVFKPGVFVEMSDLSDHGLGYVTNEGVAVGISVAVIVVCIIVVTVLFWRRNVRKKTAPKVFDLTSIKSVDNSLGQQDVVPPQYPTDDKILYSQVSKGTQHYPSEDTQSPYSLSVEGVYDKTNERRHVINDTNVYSHAVDTVYDSSEQHTRQDRKEEVYDHVVGQKLED</sequence>
<accession>A0A6J8DS63</accession>
<keyword evidence="2" id="KW-0812">Transmembrane</keyword>
<dbReference type="OrthoDB" id="6130069at2759"/>
<evidence type="ECO:0000256" key="1">
    <source>
        <dbReference type="SAM" id="MobiDB-lite"/>
    </source>
</evidence>
<evidence type="ECO:0000313" key="3">
    <source>
        <dbReference type="EMBL" id="CAC5410567.1"/>
    </source>
</evidence>
<gene>
    <name evidence="3" type="ORF">MCOR_43745</name>
</gene>
<evidence type="ECO:0000256" key="2">
    <source>
        <dbReference type="SAM" id="Phobius"/>
    </source>
</evidence>
<proteinExistence type="predicted"/>
<evidence type="ECO:0000313" key="4">
    <source>
        <dbReference type="Proteomes" id="UP000507470"/>
    </source>
</evidence>
<dbReference type="Proteomes" id="UP000507470">
    <property type="component" value="Unassembled WGS sequence"/>
</dbReference>
<protein>
    <submittedName>
        <fullName evidence="3">Uncharacterized protein</fullName>
    </submittedName>
</protein>